<reference evidence="2" key="1">
    <citation type="submission" date="2002-06" db="EMBL/GenBank/DDBJ databases">
        <title>NBS-LRR type R gene analogs of Triticeae.</title>
        <authorList>
            <person name="Jiang S."/>
            <person name="Shi R."/>
            <person name="Hu Z."/>
        </authorList>
    </citation>
    <scope>NUCLEOTIDE SEQUENCE</scope>
</reference>
<evidence type="ECO:0000259" key="1">
    <source>
        <dbReference type="Pfam" id="PF00931"/>
    </source>
</evidence>
<dbReference type="EMBL" id="AF525279">
    <property type="protein sequence ID" value="AAM88376.1"/>
    <property type="molecule type" value="Genomic_DNA"/>
</dbReference>
<proteinExistence type="predicted"/>
<feature type="non-terminal residue" evidence="2">
    <location>
        <position position="97"/>
    </location>
</feature>
<dbReference type="GO" id="GO:0043531">
    <property type="term" value="F:ADP binding"/>
    <property type="evidence" value="ECO:0007669"/>
    <property type="project" value="InterPro"/>
</dbReference>
<dbReference type="AlphaFoldDB" id="Q8LK32"/>
<evidence type="ECO:0000313" key="2">
    <source>
        <dbReference type="EMBL" id="AAM88376.1"/>
    </source>
</evidence>
<organism evidence="2">
    <name type="scientific">Thinopyrum intermedium</name>
    <dbReference type="NCBI Taxonomy" id="85679"/>
    <lineage>
        <taxon>Eukaryota</taxon>
        <taxon>Viridiplantae</taxon>
        <taxon>Streptophyta</taxon>
        <taxon>Embryophyta</taxon>
        <taxon>Tracheophyta</taxon>
        <taxon>Spermatophyta</taxon>
        <taxon>Magnoliopsida</taxon>
        <taxon>Liliopsida</taxon>
        <taxon>Poales</taxon>
        <taxon>Poaceae</taxon>
        <taxon>BOP clade</taxon>
        <taxon>Pooideae</taxon>
        <taxon>Triticodae</taxon>
        <taxon>Triticeae</taxon>
        <taxon>Triticinae</taxon>
        <taxon>Thinopyrum</taxon>
    </lineage>
</organism>
<reference evidence="2" key="2">
    <citation type="journal article" date="2005" name="Theor. Appl. Genet.">
        <title>Cloning of resistance gene analogs located on the alien chromosome in an addition line of wheat-Thinopyrum intermedium.</title>
        <authorList>
            <person name="Jiang S.M."/>
            <person name="Hu J."/>
            <person name="Yin W.B."/>
            <person name="Chen Y.H."/>
            <person name="Wang R.R."/>
            <person name="Hu Z.M."/>
        </authorList>
    </citation>
    <scope>NUCLEOTIDE SEQUENCE</scope>
</reference>
<dbReference type="SUPFAM" id="SSF52540">
    <property type="entry name" value="P-loop containing nucleoside triphosphate hydrolases"/>
    <property type="match status" value="1"/>
</dbReference>
<name>Q8LK32_9POAL</name>
<dbReference type="Pfam" id="PF00931">
    <property type="entry name" value="NB-ARC"/>
    <property type="match status" value="1"/>
</dbReference>
<dbReference type="InterPro" id="IPR027417">
    <property type="entry name" value="P-loop_NTPase"/>
</dbReference>
<sequence length="97" mass="10686">GMGGVGKTTLSRDIYQKISGKFEKHACVTIMRPFVLEELFRSLVIQLGAETSEKKNVVGSFGSTTKKAAPLVMSLEELTKELAKLIKEKSSYLSLMM</sequence>
<feature type="non-terminal residue" evidence="2">
    <location>
        <position position="1"/>
    </location>
</feature>
<feature type="domain" description="NB-ARC" evidence="1">
    <location>
        <begin position="1"/>
        <end position="58"/>
    </location>
</feature>
<dbReference type="Gene3D" id="3.40.50.300">
    <property type="entry name" value="P-loop containing nucleotide triphosphate hydrolases"/>
    <property type="match status" value="1"/>
</dbReference>
<dbReference type="InterPro" id="IPR002182">
    <property type="entry name" value="NB-ARC"/>
</dbReference>
<protein>
    <submittedName>
        <fullName evidence="2">Resistance protein</fullName>
    </submittedName>
</protein>
<accession>Q8LK32</accession>